<organism evidence="8 9">
    <name type="scientific">bacterium (Candidatus Blackallbacteria) CG17_big_fil_post_rev_8_21_14_2_50_48_46</name>
    <dbReference type="NCBI Taxonomy" id="2014261"/>
    <lineage>
        <taxon>Bacteria</taxon>
        <taxon>Candidatus Blackallbacteria</taxon>
    </lineage>
</organism>
<comment type="cofactor">
    <cofactor evidence="7">
        <name>Zn(2+)</name>
        <dbReference type="ChEBI" id="CHEBI:29105"/>
    </cofactor>
    <text evidence="7">Binds 1 zinc ion.</text>
</comment>
<dbReference type="EMBL" id="PFFQ01000023">
    <property type="protein sequence ID" value="PIW17555.1"/>
    <property type="molecule type" value="Genomic_DNA"/>
</dbReference>
<keyword evidence="2 7" id="KW-0540">Nuclease</keyword>
<dbReference type="PANTHER" id="PTHR46986">
    <property type="entry name" value="ENDORIBONUCLEASE YBEY, CHLOROPLASTIC"/>
    <property type="match status" value="1"/>
</dbReference>
<dbReference type="GO" id="GO:0008270">
    <property type="term" value="F:zinc ion binding"/>
    <property type="evidence" value="ECO:0007669"/>
    <property type="project" value="UniProtKB-UniRule"/>
</dbReference>
<reference evidence="8 9" key="1">
    <citation type="submission" date="2017-09" db="EMBL/GenBank/DDBJ databases">
        <title>Depth-based differentiation of microbial function through sediment-hosted aquifers and enrichment of novel symbionts in the deep terrestrial subsurface.</title>
        <authorList>
            <person name="Probst A.J."/>
            <person name="Ladd B."/>
            <person name="Jarett J.K."/>
            <person name="Geller-Mcgrath D.E."/>
            <person name="Sieber C.M."/>
            <person name="Emerson J.B."/>
            <person name="Anantharaman K."/>
            <person name="Thomas B.C."/>
            <person name="Malmstrom R."/>
            <person name="Stieglmeier M."/>
            <person name="Klingl A."/>
            <person name="Woyke T."/>
            <person name="Ryan C.M."/>
            <person name="Banfield J.F."/>
        </authorList>
    </citation>
    <scope>NUCLEOTIDE SEQUENCE [LARGE SCALE GENOMIC DNA]</scope>
    <source>
        <strain evidence="8">CG17_big_fil_post_rev_8_21_14_2_50_48_46</strain>
    </source>
</reference>
<gene>
    <name evidence="7 8" type="primary">ybeY</name>
    <name evidence="8" type="ORF">COW36_08645</name>
</gene>
<sequence length="155" mass="17881">MEIFINLDIDPELPARLNYHLDNHRFVAYLESLGKAMDCAPETTVSVTFCDNQTIHRLNLEYREKDMPTDVLSFPQGMENNLLGDLVISLEKANEQAQEVGNSLDRELAFLVTHGFLHLMGYDHQEPEEEEIMFKLQRELLEAHFPECFKQANVG</sequence>
<dbReference type="EC" id="3.1.-.-" evidence="7"/>
<keyword evidence="3 7" id="KW-0479">Metal-binding</keyword>
<feature type="binding site" evidence="7">
    <location>
        <position position="124"/>
    </location>
    <ligand>
        <name>Zn(2+)</name>
        <dbReference type="ChEBI" id="CHEBI:29105"/>
        <note>catalytic</note>
    </ligand>
</feature>
<keyword evidence="7" id="KW-0690">Ribosome biogenesis</keyword>
<dbReference type="GO" id="GO:0004222">
    <property type="term" value="F:metalloendopeptidase activity"/>
    <property type="evidence" value="ECO:0007669"/>
    <property type="project" value="InterPro"/>
</dbReference>
<keyword evidence="6 7" id="KW-0862">Zinc</keyword>
<accession>A0A2M7G6D3</accession>
<evidence type="ECO:0000256" key="5">
    <source>
        <dbReference type="ARBA" id="ARBA00022801"/>
    </source>
</evidence>
<dbReference type="InterPro" id="IPR002036">
    <property type="entry name" value="YbeY"/>
</dbReference>
<dbReference type="GO" id="GO:0006364">
    <property type="term" value="P:rRNA processing"/>
    <property type="evidence" value="ECO:0007669"/>
    <property type="project" value="UniProtKB-UniRule"/>
</dbReference>
<keyword evidence="7" id="KW-0963">Cytoplasm</keyword>
<keyword evidence="4 7" id="KW-0255">Endonuclease</keyword>
<protein>
    <recommendedName>
        <fullName evidence="7">Endoribonuclease YbeY</fullName>
        <ecNumber evidence="7">3.1.-.-</ecNumber>
    </recommendedName>
</protein>
<dbReference type="Proteomes" id="UP000231019">
    <property type="component" value="Unassembled WGS sequence"/>
</dbReference>
<comment type="subcellular location">
    <subcellularLocation>
        <location evidence="7">Cytoplasm</location>
    </subcellularLocation>
</comment>
<evidence type="ECO:0000256" key="2">
    <source>
        <dbReference type="ARBA" id="ARBA00022722"/>
    </source>
</evidence>
<evidence type="ECO:0000313" key="9">
    <source>
        <dbReference type="Proteomes" id="UP000231019"/>
    </source>
</evidence>
<keyword evidence="5 7" id="KW-0378">Hydrolase</keyword>
<dbReference type="SUPFAM" id="SSF55486">
    <property type="entry name" value="Metalloproteases ('zincins'), catalytic domain"/>
    <property type="match status" value="1"/>
</dbReference>
<dbReference type="PROSITE" id="PS01306">
    <property type="entry name" value="UPF0054"/>
    <property type="match status" value="1"/>
</dbReference>
<proteinExistence type="inferred from homology"/>
<dbReference type="GO" id="GO:0004521">
    <property type="term" value="F:RNA endonuclease activity"/>
    <property type="evidence" value="ECO:0007669"/>
    <property type="project" value="UniProtKB-UniRule"/>
</dbReference>
<feature type="binding site" evidence="7">
    <location>
        <position position="114"/>
    </location>
    <ligand>
        <name>Zn(2+)</name>
        <dbReference type="ChEBI" id="CHEBI:29105"/>
        <note>catalytic</note>
    </ligand>
</feature>
<dbReference type="Gene3D" id="3.40.390.30">
    <property type="entry name" value="Metalloproteases ('zincins'), catalytic domain"/>
    <property type="match status" value="1"/>
</dbReference>
<dbReference type="InterPro" id="IPR023091">
    <property type="entry name" value="MetalPrtase_cat_dom_sf_prd"/>
</dbReference>
<dbReference type="Pfam" id="PF02130">
    <property type="entry name" value="YbeY"/>
    <property type="match status" value="1"/>
</dbReference>
<evidence type="ECO:0000256" key="3">
    <source>
        <dbReference type="ARBA" id="ARBA00022723"/>
    </source>
</evidence>
<dbReference type="NCBIfam" id="TIGR00043">
    <property type="entry name" value="rRNA maturation RNase YbeY"/>
    <property type="match status" value="1"/>
</dbReference>
<comment type="similarity">
    <text evidence="1 7">Belongs to the endoribonuclease YbeY family.</text>
</comment>
<evidence type="ECO:0000256" key="4">
    <source>
        <dbReference type="ARBA" id="ARBA00022759"/>
    </source>
</evidence>
<dbReference type="InterPro" id="IPR020549">
    <property type="entry name" value="YbeY_CS"/>
</dbReference>
<dbReference type="HAMAP" id="MF_00009">
    <property type="entry name" value="Endoribonucl_YbeY"/>
    <property type="match status" value="1"/>
</dbReference>
<evidence type="ECO:0000313" key="8">
    <source>
        <dbReference type="EMBL" id="PIW17555.1"/>
    </source>
</evidence>
<dbReference type="AlphaFoldDB" id="A0A2M7G6D3"/>
<comment type="function">
    <text evidence="7">Single strand-specific metallo-endoribonuclease involved in late-stage 70S ribosome quality control and in maturation of the 3' terminus of the 16S rRNA.</text>
</comment>
<keyword evidence="7" id="KW-0698">rRNA processing</keyword>
<dbReference type="PANTHER" id="PTHR46986:SF1">
    <property type="entry name" value="ENDORIBONUCLEASE YBEY, CHLOROPLASTIC"/>
    <property type="match status" value="1"/>
</dbReference>
<feature type="binding site" evidence="7">
    <location>
        <position position="118"/>
    </location>
    <ligand>
        <name>Zn(2+)</name>
        <dbReference type="ChEBI" id="CHEBI:29105"/>
        <note>catalytic</note>
    </ligand>
</feature>
<evidence type="ECO:0000256" key="1">
    <source>
        <dbReference type="ARBA" id="ARBA00010875"/>
    </source>
</evidence>
<evidence type="ECO:0000256" key="6">
    <source>
        <dbReference type="ARBA" id="ARBA00022833"/>
    </source>
</evidence>
<comment type="caution">
    <text evidence="8">The sequence shown here is derived from an EMBL/GenBank/DDBJ whole genome shotgun (WGS) entry which is preliminary data.</text>
</comment>
<evidence type="ECO:0000256" key="7">
    <source>
        <dbReference type="HAMAP-Rule" id="MF_00009"/>
    </source>
</evidence>
<name>A0A2M7G6D3_9BACT</name>
<dbReference type="GO" id="GO:0005737">
    <property type="term" value="C:cytoplasm"/>
    <property type="evidence" value="ECO:0007669"/>
    <property type="project" value="UniProtKB-SubCell"/>
</dbReference>